<reference evidence="3" key="1">
    <citation type="journal article" date="2019" name="Int. J. Syst. Evol. Microbiol.">
        <title>The Global Catalogue of Microorganisms (GCM) 10K type strain sequencing project: providing services to taxonomists for standard genome sequencing and annotation.</title>
        <authorList>
            <consortium name="The Broad Institute Genomics Platform"/>
            <consortium name="The Broad Institute Genome Sequencing Center for Infectious Disease"/>
            <person name="Wu L."/>
            <person name="Ma J."/>
        </authorList>
    </citation>
    <scope>NUCLEOTIDE SEQUENCE [LARGE SCALE GENOMIC DNA]</scope>
    <source>
        <strain evidence="3">CGMCC 1.15353</strain>
    </source>
</reference>
<organism evidence="2 3">
    <name type="scientific">Pontibacillus salipaludis</name>
    <dbReference type="NCBI Taxonomy" id="1697394"/>
    <lineage>
        <taxon>Bacteria</taxon>
        <taxon>Bacillati</taxon>
        <taxon>Bacillota</taxon>
        <taxon>Bacilli</taxon>
        <taxon>Bacillales</taxon>
        <taxon>Bacillaceae</taxon>
        <taxon>Pontibacillus</taxon>
    </lineage>
</organism>
<name>A0ABQ1Q0M7_9BACI</name>
<feature type="signal peptide" evidence="1">
    <location>
        <begin position="1"/>
        <end position="19"/>
    </location>
</feature>
<accession>A0ABQ1Q0M7</accession>
<evidence type="ECO:0000313" key="3">
    <source>
        <dbReference type="Proteomes" id="UP000642571"/>
    </source>
</evidence>
<proteinExistence type="predicted"/>
<keyword evidence="1" id="KW-0732">Signal</keyword>
<evidence type="ECO:0000256" key="1">
    <source>
        <dbReference type="SAM" id="SignalP"/>
    </source>
</evidence>
<feature type="chain" id="PRO_5045472604" evidence="1">
    <location>
        <begin position="20"/>
        <end position="91"/>
    </location>
</feature>
<dbReference type="RefSeq" id="WP_188652421.1">
    <property type="nucleotide sequence ID" value="NZ_BMIN01000005.1"/>
</dbReference>
<keyword evidence="3" id="KW-1185">Reference proteome</keyword>
<evidence type="ECO:0000313" key="2">
    <source>
        <dbReference type="EMBL" id="GGD08471.1"/>
    </source>
</evidence>
<dbReference type="PROSITE" id="PS51257">
    <property type="entry name" value="PROKAR_LIPOPROTEIN"/>
    <property type="match status" value="1"/>
</dbReference>
<sequence>MKRRILLVLFVLLVTTACSEDFGELTRVDFQIVTPGEDHTGEETITDDDSIETIRDVMNEVQWEDKNTSMVRKKDVRAVFSINKKRGCQSD</sequence>
<gene>
    <name evidence="2" type="ORF">GCM10011389_15080</name>
</gene>
<dbReference type="EMBL" id="BMIN01000005">
    <property type="protein sequence ID" value="GGD08471.1"/>
    <property type="molecule type" value="Genomic_DNA"/>
</dbReference>
<comment type="caution">
    <text evidence="2">The sequence shown here is derived from an EMBL/GenBank/DDBJ whole genome shotgun (WGS) entry which is preliminary data.</text>
</comment>
<dbReference type="Proteomes" id="UP000642571">
    <property type="component" value="Unassembled WGS sequence"/>
</dbReference>
<protein>
    <submittedName>
        <fullName evidence="2">Uncharacterized protein</fullName>
    </submittedName>
</protein>